<dbReference type="GO" id="GO:0006351">
    <property type="term" value="P:DNA-templated transcription"/>
    <property type="evidence" value="ECO:0007669"/>
    <property type="project" value="TreeGrafter"/>
</dbReference>
<dbReference type="PANTHER" id="PTHR30537">
    <property type="entry name" value="HTH-TYPE TRANSCRIPTIONAL REGULATOR"/>
    <property type="match status" value="1"/>
</dbReference>
<sequence>MQVLAHCPASGRLSNSSINQRYRTDDITSLRFVLFKSGNVYLRRRCFKGREQSRFDLRDIGLFSQAYRAGSSEGLKELGVSLFTRTMRRLHATEEGRLFHERCVFILREAESAYAEVSQHTPEPTGVLTLTAPLDYGSAVVAPIIAAYIAAYPQMRVDVVFDDDISDLVAERLDLPIRVGWLSDSSHRARRFGTFEQYFVATPSVAERIPDGLSPADAEVFPGSPTGPSRTPFTGRSPVTGRRP</sequence>
<protein>
    <submittedName>
        <fullName evidence="4">LysR substrate binding domain-containing protein</fullName>
    </submittedName>
</protein>
<gene>
    <name evidence="4" type="ORF">EV132_10141</name>
</gene>
<comment type="caution">
    <text evidence="4">The sequence shown here is derived from an EMBL/GenBank/DDBJ whole genome shotgun (WGS) entry which is preliminary data.</text>
</comment>
<evidence type="ECO:0000313" key="4">
    <source>
        <dbReference type="EMBL" id="TCU19977.1"/>
    </source>
</evidence>
<dbReference type="GO" id="GO:0043565">
    <property type="term" value="F:sequence-specific DNA binding"/>
    <property type="evidence" value="ECO:0007669"/>
    <property type="project" value="TreeGrafter"/>
</dbReference>
<accession>A0A4R3QGK5</accession>
<dbReference type="InterPro" id="IPR058163">
    <property type="entry name" value="LysR-type_TF_proteobact-type"/>
</dbReference>
<evidence type="ECO:0000256" key="1">
    <source>
        <dbReference type="ARBA" id="ARBA00009437"/>
    </source>
</evidence>
<dbReference type="Proteomes" id="UP000294576">
    <property type="component" value="Unassembled WGS sequence"/>
</dbReference>
<dbReference type="InterPro" id="IPR036390">
    <property type="entry name" value="WH_DNA-bd_sf"/>
</dbReference>
<reference evidence="4 5" key="1">
    <citation type="submission" date="2019-03" db="EMBL/GenBank/DDBJ databases">
        <title>Genomic Encyclopedia of Type Strains, Phase IV (KMG-V): Genome sequencing to study the core and pangenomes of soil and plant-associated prokaryotes.</title>
        <authorList>
            <person name="Whitman W."/>
        </authorList>
    </citation>
    <scope>NUCLEOTIDE SEQUENCE [LARGE SCALE GENOMIC DNA]</scope>
    <source>
        <strain evidence="4 5">Hc14</strain>
    </source>
</reference>
<dbReference type="InterPro" id="IPR036388">
    <property type="entry name" value="WH-like_DNA-bd_sf"/>
</dbReference>
<dbReference type="SUPFAM" id="SSF53850">
    <property type="entry name" value="Periplasmic binding protein-like II"/>
    <property type="match status" value="1"/>
</dbReference>
<dbReference type="GO" id="GO:0003700">
    <property type="term" value="F:DNA-binding transcription factor activity"/>
    <property type="evidence" value="ECO:0007669"/>
    <property type="project" value="TreeGrafter"/>
</dbReference>
<evidence type="ECO:0000259" key="3">
    <source>
        <dbReference type="Pfam" id="PF03466"/>
    </source>
</evidence>
<evidence type="ECO:0000313" key="5">
    <source>
        <dbReference type="Proteomes" id="UP000294576"/>
    </source>
</evidence>
<feature type="region of interest" description="Disordered" evidence="2">
    <location>
        <begin position="210"/>
        <end position="244"/>
    </location>
</feature>
<dbReference type="AlphaFoldDB" id="A0A4R3QGK5"/>
<dbReference type="Gene3D" id="1.10.10.10">
    <property type="entry name" value="Winged helix-like DNA-binding domain superfamily/Winged helix DNA-binding domain"/>
    <property type="match status" value="1"/>
</dbReference>
<feature type="domain" description="LysR substrate-binding" evidence="3">
    <location>
        <begin position="123"/>
        <end position="217"/>
    </location>
</feature>
<dbReference type="Pfam" id="PF03466">
    <property type="entry name" value="LysR_substrate"/>
    <property type="match status" value="1"/>
</dbReference>
<proteinExistence type="inferred from homology"/>
<dbReference type="SUPFAM" id="SSF46785">
    <property type="entry name" value="Winged helix' DNA-binding domain"/>
    <property type="match status" value="1"/>
</dbReference>
<organism evidence="4 5">
    <name type="scientific">Rhizobium sullae</name>
    <name type="common">Rhizobium hedysari</name>
    <dbReference type="NCBI Taxonomy" id="50338"/>
    <lineage>
        <taxon>Bacteria</taxon>
        <taxon>Pseudomonadati</taxon>
        <taxon>Pseudomonadota</taxon>
        <taxon>Alphaproteobacteria</taxon>
        <taxon>Hyphomicrobiales</taxon>
        <taxon>Rhizobiaceae</taxon>
        <taxon>Rhizobium/Agrobacterium group</taxon>
        <taxon>Rhizobium</taxon>
    </lineage>
</organism>
<dbReference type="PANTHER" id="PTHR30537:SF66">
    <property type="entry name" value="IRON-REGULATED VIRULENCE REGULATORY PROTEIN IRGB"/>
    <property type="match status" value="1"/>
</dbReference>
<dbReference type="RefSeq" id="WP_281029291.1">
    <property type="nucleotide sequence ID" value="NZ_SMBH01000001.1"/>
</dbReference>
<dbReference type="Gene3D" id="3.40.190.290">
    <property type="match status" value="1"/>
</dbReference>
<dbReference type="InterPro" id="IPR005119">
    <property type="entry name" value="LysR_subst-bd"/>
</dbReference>
<name>A0A4R3QGK5_RHISU</name>
<evidence type="ECO:0000256" key="2">
    <source>
        <dbReference type="SAM" id="MobiDB-lite"/>
    </source>
</evidence>
<comment type="similarity">
    <text evidence="1">Belongs to the LysR transcriptional regulatory family.</text>
</comment>
<dbReference type="EMBL" id="SMBH01000001">
    <property type="protein sequence ID" value="TCU19977.1"/>
    <property type="molecule type" value="Genomic_DNA"/>
</dbReference>